<dbReference type="InterPro" id="IPR003802">
    <property type="entry name" value="Sporulation_regulator_WhiA"/>
</dbReference>
<dbReference type="HAMAP" id="MF_01420">
    <property type="entry name" value="HTH_type_WhiA"/>
    <property type="match status" value="1"/>
</dbReference>
<name>G8TYI9_SULAD</name>
<comment type="similarity">
    <text evidence="4">Belongs to the WhiA family.</text>
</comment>
<proteinExistence type="inferred from homology"/>
<keyword evidence="8" id="KW-1185">Reference proteome</keyword>
<feature type="domain" description="WhiA LAGLIDADG-like" evidence="6">
    <location>
        <begin position="102"/>
        <end position="192"/>
    </location>
</feature>
<dbReference type="InterPro" id="IPR039518">
    <property type="entry name" value="WhiA_LAGLIDADG_dom"/>
</dbReference>
<evidence type="ECO:0000256" key="4">
    <source>
        <dbReference type="HAMAP-Rule" id="MF_01420"/>
    </source>
</evidence>
<reference evidence="7 8" key="2">
    <citation type="journal article" date="2012" name="Stand. Genomic Sci.">
        <title>Complete genome sequence of the moderately thermophilic mineral-sulfide-oxidizing firmicute Sulfobacillus acidophilus type strain (NAL(T)).</title>
        <authorList>
            <person name="Anderson I."/>
            <person name="Chertkov O."/>
            <person name="Chen A."/>
            <person name="Saunders E."/>
            <person name="Lapidus A."/>
            <person name="Nolan M."/>
            <person name="Lucas S."/>
            <person name="Hammon N."/>
            <person name="Deshpande S."/>
            <person name="Cheng J.F."/>
            <person name="Han C."/>
            <person name="Tapia R."/>
            <person name="Goodwin L.A."/>
            <person name="Pitluck S."/>
            <person name="Liolios K."/>
            <person name="Pagani I."/>
            <person name="Ivanova N."/>
            <person name="Mikhailova N."/>
            <person name="Pati A."/>
            <person name="Palaniappan K."/>
            <person name="Land M."/>
            <person name="Pan C."/>
            <person name="Rohde M."/>
            <person name="Pukall R."/>
            <person name="Goker M."/>
            <person name="Detter J.C."/>
            <person name="Woyke T."/>
            <person name="Bristow J."/>
            <person name="Eisen J.A."/>
            <person name="Markowitz V."/>
            <person name="Hugenholtz P."/>
            <person name="Kyrpides N.C."/>
            <person name="Klenk H.P."/>
            <person name="Mavromatis K."/>
        </authorList>
    </citation>
    <scope>NUCLEOTIDE SEQUENCE [LARGE SCALE GENOMIC DNA]</scope>
    <source>
        <strain evidence="8">ATCC 700253 / DSM 10332 / NAL</strain>
    </source>
</reference>
<evidence type="ECO:0000313" key="7">
    <source>
        <dbReference type="EMBL" id="AEW06250.1"/>
    </source>
</evidence>
<dbReference type="HOGENOM" id="CLU_053282_0_0_9"/>
<gene>
    <name evidence="4" type="primary">whiA</name>
    <name evidence="7" type="ordered locus">Sulac_2789</name>
</gene>
<dbReference type="AlphaFoldDB" id="G8TYI9"/>
<evidence type="ECO:0000259" key="6">
    <source>
        <dbReference type="Pfam" id="PF14527"/>
    </source>
</evidence>
<dbReference type="Pfam" id="PF02650">
    <property type="entry name" value="HTH_WhiA"/>
    <property type="match status" value="1"/>
</dbReference>
<dbReference type="InterPro" id="IPR023054">
    <property type="entry name" value="Sporulation_regulator_WhiA_C"/>
</dbReference>
<dbReference type="Gene3D" id="3.10.28.10">
    <property type="entry name" value="Homing endonucleases"/>
    <property type="match status" value="1"/>
</dbReference>
<keyword evidence="1 4" id="KW-0132">Cell division</keyword>
<reference evidence="8" key="1">
    <citation type="submission" date="2011-12" db="EMBL/GenBank/DDBJ databases">
        <title>The complete genome of chromosome of Sulfobacillus acidophilus DSM 10332.</title>
        <authorList>
            <person name="Lucas S."/>
            <person name="Han J."/>
            <person name="Lapidus A."/>
            <person name="Bruce D."/>
            <person name="Goodwin L."/>
            <person name="Pitluck S."/>
            <person name="Peters L."/>
            <person name="Kyrpides N."/>
            <person name="Mavromatis K."/>
            <person name="Ivanova N."/>
            <person name="Mikhailova N."/>
            <person name="Chertkov O."/>
            <person name="Saunders E."/>
            <person name="Detter J.C."/>
            <person name="Tapia R."/>
            <person name="Han C."/>
            <person name="Land M."/>
            <person name="Hauser L."/>
            <person name="Markowitz V."/>
            <person name="Cheng J.-F."/>
            <person name="Hugenholtz P."/>
            <person name="Woyke T."/>
            <person name="Wu D."/>
            <person name="Pukall R."/>
            <person name="Gehrich-Schroeter G."/>
            <person name="Schneider S."/>
            <person name="Klenk H.-P."/>
            <person name="Eisen J.A."/>
        </authorList>
    </citation>
    <scope>NUCLEOTIDE SEQUENCE [LARGE SCALE GENOMIC DNA]</scope>
    <source>
        <strain evidence="8">ATCC 700253 / DSM 10332 / NAL</strain>
    </source>
</reference>
<dbReference type="GO" id="GO:0051301">
    <property type="term" value="P:cell division"/>
    <property type="evidence" value="ECO:0007669"/>
    <property type="project" value="UniProtKB-UniRule"/>
</dbReference>
<dbReference type="PATRIC" id="fig|679936.5.peg.2883"/>
<feature type="domain" description="Sporulation regulator WhiA C-terminal" evidence="5">
    <location>
        <begin position="195"/>
        <end position="276"/>
    </location>
</feature>
<dbReference type="NCBIfam" id="TIGR00647">
    <property type="entry name" value="DNA_bind_WhiA"/>
    <property type="match status" value="1"/>
</dbReference>
<accession>G8TYI9</accession>
<keyword evidence="3 4" id="KW-0131">Cell cycle</keyword>
<dbReference type="GO" id="GO:0003677">
    <property type="term" value="F:DNA binding"/>
    <property type="evidence" value="ECO:0007669"/>
    <property type="project" value="UniProtKB-UniRule"/>
</dbReference>
<evidence type="ECO:0000259" key="5">
    <source>
        <dbReference type="Pfam" id="PF02650"/>
    </source>
</evidence>
<evidence type="ECO:0000256" key="3">
    <source>
        <dbReference type="ARBA" id="ARBA00023306"/>
    </source>
</evidence>
<evidence type="ECO:0000256" key="2">
    <source>
        <dbReference type="ARBA" id="ARBA00023125"/>
    </source>
</evidence>
<dbReference type="Proteomes" id="UP000005439">
    <property type="component" value="Chromosome"/>
</dbReference>
<dbReference type="InterPro" id="IPR027434">
    <property type="entry name" value="Homing_endonucl"/>
</dbReference>
<protein>
    <recommendedName>
        <fullName evidence="4">Probable cell division protein WhiA</fullName>
    </recommendedName>
</protein>
<organism evidence="7 8">
    <name type="scientific">Sulfobacillus acidophilus (strain ATCC 700253 / DSM 10332 / NAL)</name>
    <dbReference type="NCBI Taxonomy" id="679936"/>
    <lineage>
        <taxon>Bacteria</taxon>
        <taxon>Bacillati</taxon>
        <taxon>Bacillota</taxon>
        <taxon>Clostridia</taxon>
        <taxon>Eubacteriales</taxon>
        <taxon>Clostridiales Family XVII. Incertae Sedis</taxon>
        <taxon>Sulfobacillus</taxon>
    </lineage>
</organism>
<evidence type="ECO:0000256" key="1">
    <source>
        <dbReference type="ARBA" id="ARBA00022618"/>
    </source>
</evidence>
<keyword evidence="2 4" id="KW-0238">DNA-binding</keyword>
<dbReference type="STRING" id="679936.Sulac_2789"/>
<dbReference type="KEGG" id="sap:Sulac_2789"/>
<dbReference type="EMBL" id="CP003179">
    <property type="protein sequence ID" value="AEW06250.1"/>
    <property type="molecule type" value="Genomic_DNA"/>
</dbReference>
<dbReference type="PANTHER" id="PTHR37307">
    <property type="entry name" value="CELL DIVISION PROTEIN WHIA-RELATED"/>
    <property type="match status" value="1"/>
</dbReference>
<sequence length="282" mass="32516">MAWSYSRQVKTELVHQPLAAIPWIWTELWGLAGTTRMPEAGSRWIVTGSALVARRAYRLLKQVDFHPAVRVRPEGHRLRFELWVGDGSPPDWDTYLADCAPAYIRGAFLARGYVADHERPAHWEVTATEKEAAEGLLWALAQEKVAARMTERRRLTVIYLKDRQQIARVLGIMGAHQAMLTLESQDVVRQMKNQVNRLVNSETANLKRAINAGLNDRERLEEWRVSRGFAQLPADLMPLAELRWRHPEWTLAELGRHLSPPVSKSVVNHRLRRLRQWLGHQQ</sequence>
<evidence type="ECO:0000313" key="8">
    <source>
        <dbReference type="Proteomes" id="UP000005439"/>
    </source>
</evidence>
<comment type="function">
    <text evidence="4">Involved in cell division and chromosome segregation.</text>
</comment>
<dbReference type="GO" id="GO:0043937">
    <property type="term" value="P:regulation of sporulation"/>
    <property type="evidence" value="ECO:0007669"/>
    <property type="project" value="InterPro"/>
</dbReference>
<dbReference type="SUPFAM" id="SSF55608">
    <property type="entry name" value="Homing endonucleases"/>
    <property type="match status" value="1"/>
</dbReference>
<dbReference type="PANTHER" id="PTHR37307:SF1">
    <property type="entry name" value="CELL DIVISION PROTEIN WHIA-RELATED"/>
    <property type="match status" value="1"/>
</dbReference>
<dbReference type="Pfam" id="PF14527">
    <property type="entry name" value="LAGLIDADG_WhiA"/>
    <property type="match status" value="1"/>
</dbReference>